<evidence type="ECO:0000256" key="2">
    <source>
        <dbReference type="ARBA" id="ARBA00012104"/>
    </source>
</evidence>
<dbReference type="GO" id="GO:0009443">
    <property type="term" value="P:pyridoxal 5'-phosphate salvage"/>
    <property type="evidence" value="ECO:0007669"/>
    <property type="project" value="InterPro"/>
</dbReference>
<reference evidence="8 9" key="1">
    <citation type="submission" date="2014-04" db="EMBL/GenBank/DDBJ databases">
        <title>Evolutionary Origins and Diversification of the Mycorrhizal Mutualists.</title>
        <authorList>
            <consortium name="DOE Joint Genome Institute"/>
            <consortium name="Mycorrhizal Genomics Consortium"/>
            <person name="Kohler A."/>
            <person name="Kuo A."/>
            <person name="Nagy L.G."/>
            <person name="Floudas D."/>
            <person name="Copeland A."/>
            <person name="Barry K.W."/>
            <person name="Cichocki N."/>
            <person name="Veneault-Fourrey C."/>
            <person name="LaButti K."/>
            <person name="Lindquist E.A."/>
            <person name="Lipzen A."/>
            <person name="Lundell T."/>
            <person name="Morin E."/>
            <person name="Murat C."/>
            <person name="Riley R."/>
            <person name="Ohm R."/>
            <person name="Sun H."/>
            <person name="Tunlid A."/>
            <person name="Henrissat B."/>
            <person name="Grigoriev I.V."/>
            <person name="Hibbett D.S."/>
            <person name="Martin F."/>
        </authorList>
    </citation>
    <scope>NUCLEOTIDE SEQUENCE [LARGE SCALE GENOMIC DNA]</scope>
    <source>
        <strain evidence="8 9">Koide BX008</strain>
    </source>
</reference>
<dbReference type="EMBL" id="KN818226">
    <property type="protein sequence ID" value="KIL69057.1"/>
    <property type="molecule type" value="Genomic_DNA"/>
</dbReference>
<evidence type="ECO:0000313" key="8">
    <source>
        <dbReference type="EMBL" id="KIL69057.1"/>
    </source>
</evidence>
<evidence type="ECO:0000256" key="6">
    <source>
        <dbReference type="ARBA" id="ARBA00022840"/>
    </source>
</evidence>
<protein>
    <recommendedName>
        <fullName evidence="2">pyridoxal kinase</fullName>
        <ecNumber evidence="2">2.7.1.35</ecNumber>
    </recommendedName>
</protein>
<evidence type="ECO:0000256" key="3">
    <source>
        <dbReference type="ARBA" id="ARBA00022679"/>
    </source>
</evidence>
<keyword evidence="4" id="KW-0547">Nucleotide-binding</keyword>
<name>A0A0C2X499_AMAMK</name>
<dbReference type="OrthoDB" id="2104723at2759"/>
<dbReference type="CDD" id="cd01173">
    <property type="entry name" value="pyridoxal_pyridoxamine_kinase"/>
    <property type="match status" value="1"/>
</dbReference>
<dbReference type="AlphaFoldDB" id="A0A0C2X499"/>
<dbReference type="InterPro" id="IPR029056">
    <property type="entry name" value="Ribokinase-like"/>
</dbReference>
<sequence>MARVLSVQSHVAYGYVGGKAAVFPLQLLGYDVDVVNTVNFSNHSGYARAGGTKTSAKELNMIFNIMELNELLKQDRLLTGYIPSSEPLAAIADVVRRLKLKNPNLVYLLDPVMGDAGCLYVAPDVIPIYRSMLPLATIITPNWFEVETLTQVPLVDFPSIRRALKILHTEYKVPNVVISSIPLYSWLLVVLPPTIRPSESTVPPHLLCIASAADIGNQDGNSRVSARAIPQIPGYFSGVGDLFSALLLGHYRSSRTEAGHEEIKGNGINGFGNGHIATPMSDYGALTSATTLALSTTHAVLSFTHKRTLGLPELERLPTDDEADASEPLRRTRRMRGRELALIQAQHILTRTDEPRFELVPWGDFWA</sequence>
<dbReference type="SUPFAM" id="SSF53613">
    <property type="entry name" value="Ribokinase-like"/>
    <property type="match status" value="1"/>
</dbReference>
<proteinExistence type="inferred from homology"/>
<dbReference type="PANTHER" id="PTHR10534">
    <property type="entry name" value="PYRIDOXAL KINASE"/>
    <property type="match status" value="1"/>
</dbReference>
<dbReference type="NCBIfam" id="TIGR00687">
    <property type="entry name" value="pyridox_kin"/>
    <property type="match status" value="1"/>
</dbReference>
<dbReference type="GO" id="GO:0008478">
    <property type="term" value="F:pyridoxal kinase activity"/>
    <property type="evidence" value="ECO:0007669"/>
    <property type="project" value="UniProtKB-EC"/>
</dbReference>
<keyword evidence="6" id="KW-0067">ATP-binding</keyword>
<comment type="similarity">
    <text evidence="1">Belongs to the pyridoxine kinase family.</text>
</comment>
<dbReference type="STRING" id="946122.A0A0C2X499"/>
<dbReference type="HOGENOM" id="CLU_046496_1_0_1"/>
<dbReference type="Gene3D" id="3.40.1190.20">
    <property type="match status" value="1"/>
</dbReference>
<dbReference type="EC" id="2.7.1.35" evidence="2"/>
<dbReference type="Pfam" id="PF08543">
    <property type="entry name" value="Phos_pyr_kin"/>
    <property type="match status" value="1"/>
</dbReference>
<dbReference type="GO" id="GO:0005524">
    <property type="term" value="F:ATP binding"/>
    <property type="evidence" value="ECO:0007669"/>
    <property type="project" value="UniProtKB-KW"/>
</dbReference>
<dbReference type="InterPro" id="IPR013749">
    <property type="entry name" value="PM/HMP-P_kinase-1"/>
</dbReference>
<gene>
    <name evidence="8" type="ORF">M378DRAFT_184375</name>
</gene>
<keyword evidence="3" id="KW-0808">Transferase</keyword>
<accession>A0A0C2X499</accession>
<keyword evidence="5" id="KW-0418">Kinase</keyword>
<keyword evidence="9" id="KW-1185">Reference proteome</keyword>
<feature type="domain" description="Pyridoxamine kinase/Phosphomethylpyrimidine kinase" evidence="7">
    <location>
        <begin position="79"/>
        <end position="179"/>
    </location>
</feature>
<evidence type="ECO:0000256" key="5">
    <source>
        <dbReference type="ARBA" id="ARBA00022777"/>
    </source>
</evidence>
<evidence type="ECO:0000313" key="9">
    <source>
        <dbReference type="Proteomes" id="UP000054549"/>
    </source>
</evidence>
<evidence type="ECO:0000256" key="1">
    <source>
        <dbReference type="ARBA" id="ARBA00008805"/>
    </source>
</evidence>
<dbReference type="InterPro" id="IPR004625">
    <property type="entry name" value="PyrdxlKinase"/>
</dbReference>
<dbReference type="PANTHER" id="PTHR10534:SF2">
    <property type="entry name" value="PYRIDOXAL KINASE"/>
    <property type="match status" value="1"/>
</dbReference>
<evidence type="ECO:0000256" key="4">
    <source>
        <dbReference type="ARBA" id="ARBA00022741"/>
    </source>
</evidence>
<dbReference type="Proteomes" id="UP000054549">
    <property type="component" value="Unassembled WGS sequence"/>
</dbReference>
<dbReference type="GO" id="GO:0005829">
    <property type="term" value="C:cytosol"/>
    <property type="evidence" value="ECO:0007669"/>
    <property type="project" value="TreeGrafter"/>
</dbReference>
<evidence type="ECO:0000259" key="7">
    <source>
        <dbReference type="Pfam" id="PF08543"/>
    </source>
</evidence>
<dbReference type="InParanoid" id="A0A0C2X499"/>
<organism evidence="8 9">
    <name type="scientific">Amanita muscaria (strain Koide BX008)</name>
    <dbReference type="NCBI Taxonomy" id="946122"/>
    <lineage>
        <taxon>Eukaryota</taxon>
        <taxon>Fungi</taxon>
        <taxon>Dikarya</taxon>
        <taxon>Basidiomycota</taxon>
        <taxon>Agaricomycotina</taxon>
        <taxon>Agaricomycetes</taxon>
        <taxon>Agaricomycetidae</taxon>
        <taxon>Agaricales</taxon>
        <taxon>Pluteineae</taxon>
        <taxon>Amanitaceae</taxon>
        <taxon>Amanita</taxon>
    </lineage>
</organism>
<dbReference type="FunCoup" id="A0A0C2X499">
    <property type="interactions" value="406"/>
</dbReference>